<keyword evidence="2" id="KW-1185">Reference proteome</keyword>
<organism evidence="1 2">
    <name type="scientific">Rickettsia bellii str. RML An4</name>
    <dbReference type="NCBI Taxonomy" id="1359193"/>
    <lineage>
        <taxon>Bacteria</taxon>
        <taxon>Pseudomonadati</taxon>
        <taxon>Pseudomonadota</taxon>
        <taxon>Alphaproteobacteria</taxon>
        <taxon>Rickettsiales</taxon>
        <taxon>Rickettsiaceae</taxon>
        <taxon>Rickettsieae</taxon>
        <taxon>Rickettsia</taxon>
        <taxon>belli group</taxon>
    </lineage>
</organism>
<protein>
    <submittedName>
        <fullName evidence="1">Uncharacterized protein</fullName>
    </submittedName>
</protein>
<name>A0A0F3QCJ2_RICBE</name>
<dbReference type="AlphaFoldDB" id="A0A0F3QCJ2"/>
<accession>A0A0F3QCJ2</accession>
<dbReference type="RefSeq" id="WP_012151597.1">
    <property type="nucleotide sequence ID" value="NZ_LAOI01000001.1"/>
</dbReference>
<sequence length="49" mass="5782">MDNKKKQEKELNAESLKILEESVNGLNINEYSSYQEMYKKLDLDSVEEN</sequence>
<dbReference type="EMBL" id="LAOI01000001">
    <property type="protein sequence ID" value="KJV89129.1"/>
    <property type="molecule type" value="Genomic_DNA"/>
</dbReference>
<reference evidence="1 2" key="1">
    <citation type="submission" date="2015-02" db="EMBL/GenBank/DDBJ databases">
        <title>Genome Sequencing of Rickettsiales.</title>
        <authorList>
            <person name="Daugherty S.C."/>
            <person name="Su Q."/>
            <person name="Abolude K."/>
            <person name="Beier-Sexton M."/>
            <person name="Carlyon J.A."/>
            <person name="Carter R."/>
            <person name="Day N.P."/>
            <person name="Dumler S.J."/>
            <person name="Dyachenko V."/>
            <person name="Godinez A."/>
            <person name="Kurtti T.J."/>
            <person name="Lichay M."/>
            <person name="Mullins K.E."/>
            <person name="Ott S."/>
            <person name="Pappas-Brown V."/>
            <person name="Paris D.H."/>
            <person name="Patel P."/>
            <person name="Richards A.L."/>
            <person name="Sadzewicz L."/>
            <person name="Sears K."/>
            <person name="Seidman D."/>
            <person name="Sengamalay N."/>
            <person name="Stenos J."/>
            <person name="Tallon L.J."/>
            <person name="Vincent G."/>
            <person name="Fraser C.M."/>
            <person name="Munderloh U."/>
            <person name="Dunning-Hotopp J.C."/>
        </authorList>
    </citation>
    <scope>NUCLEOTIDE SEQUENCE [LARGE SCALE GENOMIC DNA]</scope>
    <source>
        <strain evidence="1 2">RML An4</strain>
    </source>
</reference>
<comment type="caution">
    <text evidence="1">The sequence shown here is derived from an EMBL/GenBank/DDBJ whole genome shotgun (WGS) entry which is preliminary data.</text>
</comment>
<evidence type="ECO:0000313" key="2">
    <source>
        <dbReference type="Proteomes" id="UP000033661"/>
    </source>
</evidence>
<proteinExistence type="predicted"/>
<gene>
    <name evidence="1" type="ORF">RBEAN4_0096</name>
</gene>
<dbReference type="PATRIC" id="fig|1359193.3.peg.92"/>
<evidence type="ECO:0000313" key="1">
    <source>
        <dbReference type="EMBL" id="KJV89129.1"/>
    </source>
</evidence>
<dbReference type="Proteomes" id="UP000033661">
    <property type="component" value="Unassembled WGS sequence"/>
</dbReference>